<keyword evidence="2" id="KW-0175">Coiled coil</keyword>
<dbReference type="Proteomes" id="UP000009168">
    <property type="component" value="Unassembled WGS sequence"/>
</dbReference>
<dbReference type="Pfam" id="PF13181">
    <property type="entry name" value="TPR_8"/>
    <property type="match status" value="1"/>
</dbReference>
<dbReference type="AlphaFoldDB" id="Q24CD5"/>
<dbReference type="InParanoid" id="Q24CD5"/>
<dbReference type="GeneID" id="7826366"/>
<dbReference type="HOGENOM" id="CLU_393057_0_0_1"/>
<dbReference type="SUPFAM" id="SSF48452">
    <property type="entry name" value="TPR-like"/>
    <property type="match status" value="1"/>
</dbReference>
<gene>
    <name evidence="4" type="ORF">TTHERM_01079160</name>
</gene>
<feature type="region of interest" description="Disordered" evidence="3">
    <location>
        <begin position="883"/>
        <end position="906"/>
    </location>
</feature>
<proteinExistence type="predicted"/>
<evidence type="ECO:0000256" key="2">
    <source>
        <dbReference type="SAM" id="Coils"/>
    </source>
</evidence>
<dbReference type="InterPro" id="IPR011009">
    <property type="entry name" value="Kinase-like_dom_sf"/>
</dbReference>
<feature type="compositionally biased region" description="Basic and acidic residues" evidence="3">
    <location>
        <begin position="737"/>
        <end position="751"/>
    </location>
</feature>
<evidence type="ECO:0000256" key="1">
    <source>
        <dbReference type="PROSITE-ProRule" id="PRU00339"/>
    </source>
</evidence>
<dbReference type="PROSITE" id="PS50005">
    <property type="entry name" value="TPR"/>
    <property type="match status" value="1"/>
</dbReference>
<dbReference type="InterPro" id="IPR011990">
    <property type="entry name" value="TPR-like_helical_dom_sf"/>
</dbReference>
<dbReference type="SUPFAM" id="SSF56112">
    <property type="entry name" value="Protein kinase-like (PK-like)"/>
    <property type="match status" value="1"/>
</dbReference>
<name>Q24CD5_TETTS</name>
<feature type="region of interest" description="Disordered" evidence="3">
    <location>
        <begin position="735"/>
        <end position="758"/>
    </location>
</feature>
<dbReference type="Gene3D" id="1.25.40.10">
    <property type="entry name" value="Tetratricopeptide repeat domain"/>
    <property type="match status" value="1"/>
</dbReference>
<dbReference type="RefSeq" id="XP_001025684.2">
    <property type="nucleotide sequence ID" value="XM_001025684.3"/>
</dbReference>
<dbReference type="SMART" id="SM00028">
    <property type="entry name" value="TPR"/>
    <property type="match status" value="3"/>
</dbReference>
<keyword evidence="5" id="KW-1185">Reference proteome</keyword>
<keyword evidence="1" id="KW-0802">TPR repeat</keyword>
<protein>
    <submittedName>
        <fullName evidence="4">Tetratricopeptide repeat protein</fullName>
    </submittedName>
</protein>
<feature type="region of interest" description="Disordered" evidence="3">
    <location>
        <begin position="815"/>
        <end position="840"/>
    </location>
</feature>
<dbReference type="Gene3D" id="3.30.200.20">
    <property type="entry name" value="Phosphorylase Kinase, domain 1"/>
    <property type="match status" value="1"/>
</dbReference>
<feature type="repeat" description="TPR" evidence="1">
    <location>
        <begin position="539"/>
        <end position="572"/>
    </location>
</feature>
<organism evidence="4 5">
    <name type="scientific">Tetrahymena thermophila (strain SB210)</name>
    <dbReference type="NCBI Taxonomy" id="312017"/>
    <lineage>
        <taxon>Eukaryota</taxon>
        <taxon>Sar</taxon>
        <taxon>Alveolata</taxon>
        <taxon>Ciliophora</taxon>
        <taxon>Intramacronucleata</taxon>
        <taxon>Oligohymenophorea</taxon>
        <taxon>Hymenostomatida</taxon>
        <taxon>Tetrahymenina</taxon>
        <taxon>Tetrahymenidae</taxon>
        <taxon>Tetrahymena</taxon>
    </lineage>
</organism>
<reference evidence="5" key="1">
    <citation type="journal article" date="2006" name="PLoS Biol.">
        <title>Macronuclear genome sequence of the ciliate Tetrahymena thermophila, a model eukaryote.</title>
        <authorList>
            <person name="Eisen J.A."/>
            <person name="Coyne R.S."/>
            <person name="Wu M."/>
            <person name="Wu D."/>
            <person name="Thiagarajan M."/>
            <person name="Wortman J.R."/>
            <person name="Badger J.H."/>
            <person name="Ren Q."/>
            <person name="Amedeo P."/>
            <person name="Jones K.M."/>
            <person name="Tallon L.J."/>
            <person name="Delcher A.L."/>
            <person name="Salzberg S.L."/>
            <person name="Silva J.C."/>
            <person name="Haas B.J."/>
            <person name="Majoros W.H."/>
            <person name="Farzad M."/>
            <person name="Carlton J.M."/>
            <person name="Smith R.K. Jr."/>
            <person name="Garg J."/>
            <person name="Pearlman R.E."/>
            <person name="Karrer K.M."/>
            <person name="Sun L."/>
            <person name="Manning G."/>
            <person name="Elde N.C."/>
            <person name="Turkewitz A.P."/>
            <person name="Asai D.J."/>
            <person name="Wilkes D.E."/>
            <person name="Wang Y."/>
            <person name="Cai H."/>
            <person name="Collins K."/>
            <person name="Stewart B.A."/>
            <person name="Lee S.R."/>
            <person name="Wilamowska K."/>
            <person name="Weinberg Z."/>
            <person name="Ruzzo W.L."/>
            <person name="Wloga D."/>
            <person name="Gaertig J."/>
            <person name="Frankel J."/>
            <person name="Tsao C.-C."/>
            <person name="Gorovsky M.A."/>
            <person name="Keeling P.J."/>
            <person name="Waller R.F."/>
            <person name="Patron N.J."/>
            <person name="Cherry J.M."/>
            <person name="Stover N.A."/>
            <person name="Krieger C.J."/>
            <person name="del Toro C."/>
            <person name="Ryder H.F."/>
            <person name="Williamson S.C."/>
            <person name="Barbeau R.A."/>
            <person name="Hamilton E.P."/>
            <person name="Orias E."/>
        </authorList>
    </citation>
    <scope>NUCLEOTIDE SEQUENCE [LARGE SCALE GENOMIC DNA]</scope>
    <source>
        <strain evidence="5">SB210</strain>
    </source>
</reference>
<dbReference type="Gene3D" id="1.10.510.10">
    <property type="entry name" value="Transferase(Phosphotransferase) domain 1"/>
    <property type="match status" value="1"/>
</dbReference>
<evidence type="ECO:0000256" key="3">
    <source>
        <dbReference type="SAM" id="MobiDB-lite"/>
    </source>
</evidence>
<dbReference type="KEGG" id="tet:TTHERM_01079160"/>
<feature type="compositionally biased region" description="Polar residues" evidence="3">
    <location>
        <begin position="892"/>
        <end position="906"/>
    </location>
</feature>
<feature type="compositionally biased region" description="Acidic residues" evidence="3">
    <location>
        <begin position="682"/>
        <end position="695"/>
    </location>
</feature>
<dbReference type="InterPro" id="IPR019734">
    <property type="entry name" value="TPR_rpt"/>
</dbReference>
<dbReference type="EMBL" id="GG662371">
    <property type="protein sequence ID" value="EAS05439.2"/>
    <property type="molecule type" value="Genomic_DNA"/>
</dbReference>
<feature type="region of interest" description="Disordered" evidence="3">
    <location>
        <begin position="680"/>
        <end position="704"/>
    </location>
</feature>
<sequence>MDIIEQLDIQQQIDLQQVKKVLFRKANFQVIKIIKGNQENICQVIVQDQTTQKQYTLLIFPLLNDQGNICHRKLAYAQQRSQILSEINHPNITKFYGSFQLQNYFFVQLEKFEQTAFIWCEQYQQFLFYKILVSNVALQILSVFKYLDSQNLSVELLSDQTVFINDIHQIKIWNIKKKNENQNNQVQLTTQNQIQQNQQLFQSNIFEFSKFIQTILEKQEYLDYYEPFTQHKYQINLIQNIKEKSINSQNQIEKLIAQYNLILQKQLKKLDENQIHKVVQFFFKNKYPLLTQNVDFLKDILIVCNLKINYKIKYVYLVCQMLIDQEKFQDALQYIHLIFDINKSIYDLDLESFQNSIQNGIQNRKKYEKYVKLFLNLFKFQLSGYQHIEDSYIQQDKQKRKINQNQIQRQNSYQLTLDKINIFKIITDDGQSFQQNICELYNSLSQQYLSLSSLKQAIFFQKKSVLLNKQNEQFRKYLAELYNQNFDFKSQIKCLQLCFKASQDTNILNNITDSLIKLNLFEMAKQICLFQISQDQKNDNALIKLGIIYLELKNLQKAKTAFQKCININQSNFDAYLYLSFYFFQKQHYFRSIQNILKFSSDQKKRCQKRNIIKMNHAIISKKLKETYNIYQSEIMIYRKNSYTQGGYLYLYPKDNKYDTSENIHNEIYIRGIYNSPREIESDQSIEEEDEYSDSVDDHYDDHKSEIDCSSEQRLQIQSEQLSNQTIQKEIQINFDNENKQKQGDEYETKSTENNQVKTNTDIKFNDCIMMMSTSIKDQQQQQQQDENKQLTQNLNNTLNKQSIEENQNLENDQSGRFQQMQKQKISQENEQLDTPDQKNNQNLIIESERFQDQMLNIESQQIYQDKKVSAVSKAENQQSKYYVQSKEEKISSNSIQNDENQSNQQEMKVDEVNQNQITETVQNVLEDNNHQSGYYQSILNLNNYEQQQTLDSYTSIAAQQQYDDEIQDYDYCIKNSCNLENQLFKDLDIHNLYSLQSKEGDQSSESTSNCKIHVNELEKVF</sequence>
<feature type="coiled-coil region" evidence="2">
    <location>
        <begin position="781"/>
        <end position="808"/>
    </location>
</feature>
<evidence type="ECO:0000313" key="4">
    <source>
        <dbReference type="EMBL" id="EAS05439.2"/>
    </source>
</evidence>
<dbReference type="STRING" id="312017.Q24CD5"/>
<evidence type="ECO:0000313" key="5">
    <source>
        <dbReference type="Proteomes" id="UP000009168"/>
    </source>
</evidence>
<accession>Q24CD5</accession>